<reference evidence="1 2" key="2">
    <citation type="journal article" date="2022" name="Mol. Ecol. Resour.">
        <title>The genomes of chicory, endive, great burdock and yacon provide insights into Asteraceae paleo-polyploidization history and plant inulin production.</title>
        <authorList>
            <person name="Fan W."/>
            <person name="Wang S."/>
            <person name="Wang H."/>
            <person name="Wang A."/>
            <person name="Jiang F."/>
            <person name="Liu H."/>
            <person name="Zhao H."/>
            <person name="Xu D."/>
            <person name="Zhang Y."/>
        </authorList>
    </citation>
    <scope>NUCLEOTIDE SEQUENCE [LARGE SCALE GENOMIC DNA]</scope>
    <source>
        <strain evidence="2">cv. Yunnan</strain>
        <tissue evidence="1">Leaves</tissue>
    </source>
</reference>
<keyword evidence="2" id="KW-1185">Reference proteome</keyword>
<protein>
    <submittedName>
        <fullName evidence="1">Uncharacterized protein</fullName>
    </submittedName>
</protein>
<accession>A0ACB9JXF2</accession>
<name>A0ACB9JXF2_9ASTR</name>
<gene>
    <name evidence="1" type="ORF">L1987_06133</name>
</gene>
<organism evidence="1 2">
    <name type="scientific">Smallanthus sonchifolius</name>
    <dbReference type="NCBI Taxonomy" id="185202"/>
    <lineage>
        <taxon>Eukaryota</taxon>
        <taxon>Viridiplantae</taxon>
        <taxon>Streptophyta</taxon>
        <taxon>Embryophyta</taxon>
        <taxon>Tracheophyta</taxon>
        <taxon>Spermatophyta</taxon>
        <taxon>Magnoliopsida</taxon>
        <taxon>eudicotyledons</taxon>
        <taxon>Gunneridae</taxon>
        <taxon>Pentapetalae</taxon>
        <taxon>asterids</taxon>
        <taxon>campanulids</taxon>
        <taxon>Asterales</taxon>
        <taxon>Asteraceae</taxon>
        <taxon>Asteroideae</taxon>
        <taxon>Heliantheae alliance</taxon>
        <taxon>Millerieae</taxon>
        <taxon>Smallanthus</taxon>
    </lineage>
</organism>
<reference evidence="2" key="1">
    <citation type="journal article" date="2022" name="Mol. Ecol. Resour.">
        <title>The genomes of chicory, endive, great burdock and yacon provide insights into Asteraceae palaeo-polyploidization history and plant inulin production.</title>
        <authorList>
            <person name="Fan W."/>
            <person name="Wang S."/>
            <person name="Wang H."/>
            <person name="Wang A."/>
            <person name="Jiang F."/>
            <person name="Liu H."/>
            <person name="Zhao H."/>
            <person name="Xu D."/>
            <person name="Zhang Y."/>
        </authorList>
    </citation>
    <scope>NUCLEOTIDE SEQUENCE [LARGE SCALE GENOMIC DNA]</scope>
    <source>
        <strain evidence="2">cv. Yunnan</strain>
    </source>
</reference>
<dbReference type="EMBL" id="CM042019">
    <property type="protein sequence ID" value="KAI3824666.1"/>
    <property type="molecule type" value="Genomic_DNA"/>
</dbReference>
<dbReference type="Proteomes" id="UP001056120">
    <property type="component" value="Linkage Group LG02"/>
</dbReference>
<evidence type="ECO:0000313" key="2">
    <source>
        <dbReference type="Proteomes" id="UP001056120"/>
    </source>
</evidence>
<comment type="caution">
    <text evidence="1">The sequence shown here is derived from an EMBL/GenBank/DDBJ whole genome shotgun (WGS) entry which is preliminary data.</text>
</comment>
<sequence>MENKSCLISKLKIALVILNLYCVYASKDGVTFSTDRHALEAIRAQITVDHSGLLSKTWTANTSICTWTGVSCGFQVQTQRVIGLDLSDMGLVGRISPDIGSLSFLTSLDLSNNSFHGSIPEEIGNLSSLQDLMLNNNELTGPVPRTLFNQSSIRLIELSFNSLSGTLPDNVCDQFFKLRLSVIAITGNKLTGLIPSSIYKCQQLQYLNMATNKFNSSIPREIGNLTLLKQLFLSENDLHGMIF</sequence>
<evidence type="ECO:0000313" key="1">
    <source>
        <dbReference type="EMBL" id="KAI3824666.1"/>
    </source>
</evidence>
<proteinExistence type="predicted"/>